<organism evidence="2 3">
    <name type="scientific">Cardiocondyla obscurior</name>
    <dbReference type="NCBI Taxonomy" id="286306"/>
    <lineage>
        <taxon>Eukaryota</taxon>
        <taxon>Metazoa</taxon>
        <taxon>Ecdysozoa</taxon>
        <taxon>Arthropoda</taxon>
        <taxon>Hexapoda</taxon>
        <taxon>Insecta</taxon>
        <taxon>Pterygota</taxon>
        <taxon>Neoptera</taxon>
        <taxon>Endopterygota</taxon>
        <taxon>Hymenoptera</taxon>
        <taxon>Apocrita</taxon>
        <taxon>Aculeata</taxon>
        <taxon>Formicoidea</taxon>
        <taxon>Formicidae</taxon>
        <taxon>Myrmicinae</taxon>
        <taxon>Cardiocondyla</taxon>
    </lineage>
</organism>
<reference evidence="2 3" key="1">
    <citation type="submission" date="2023-03" db="EMBL/GenBank/DDBJ databases">
        <title>High recombination rates correlate with genetic variation in Cardiocondyla obscurior ants.</title>
        <authorList>
            <person name="Errbii M."/>
        </authorList>
    </citation>
    <scope>NUCLEOTIDE SEQUENCE [LARGE SCALE GENOMIC DNA]</scope>
    <source>
        <strain evidence="2">Alpha-2009</strain>
        <tissue evidence="2">Whole body</tissue>
    </source>
</reference>
<evidence type="ECO:0000256" key="1">
    <source>
        <dbReference type="SAM" id="MobiDB-lite"/>
    </source>
</evidence>
<evidence type="ECO:0000313" key="3">
    <source>
        <dbReference type="Proteomes" id="UP001430953"/>
    </source>
</evidence>
<dbReference type="Proteomes" id="UP001430953">
    <property type="component" value="Unassembled WGS sequence"/>
</dbReference>
<name>A0AAW2GT11_9HYME</name>
<evidence type="ECO:0000313" key="2">
    <source>
        <dbReference type="EMBL" id="KAL0130388.1"/>
    </source>
</evidence>
<dbReference type="EMBL" id="JADYXP020000002">
    <property type="protein sequence ID" value="KAL0130388.1"/>
    <property type="molecule type" value="Genomic_DNA"/>
</dbReference>
<dbReference type="AlphaFoldDB" id="A0AAW2GT11"/>
<gene>
    <name evidence="2" type="ORF">PUN28_002210</name>
</gene>
<comment type="caution">
    <text evidence="2">The sequence shown here is derived from an EMBL/GenBank/DDBJ whole genome shotgun (WGS) entry which is preliminary data.</text>
</comment>
<feature type="region of interest" description="Disordered" evidence="1">
    <location>
        <begin position="64"/>
        <end position="97"/>
    </location>
</feature>
<sequence>MSSARCFDLRSTIQRKAKFLWSQLTKSKKKNIFTKKNDTKTIQCRSRKSREQENLMKDRGRGRIANANGESYNKCRPPCGAQTQHNRNRTGPLAYVH</sequence>
<accession>A0AAW2GT11</accession>
<protein>
    <submittedName>
        <fullName evidence="2">Uncharacterized protein</fullName>
    </submittedName>
</protein>
<keyword evidence="3" id="KW-1185">Reference proteome</keyword>
<proteinExistence type="predicted"/>